<sequence length="321" mass="34590">MTVSSPALHRAVTWRVRLDSGSATAEDRRALAEWLARDETHRAAWAQVGALLCEPIAQLEAAEEKRSGSRATSLRALTHARPSRRRLTSGLLTVAVLGGAGAWLVDRQSPLGTLLADCRTGTGQTRRQRLFDNSELVLGARSAADVRRQDGLAHLHLLRGQVSLNSPLHGSQDWEVHARHGKLRISAGHCFAQQTDRLTRFGLLSGAARIVSAAGATAELSAGQSASIDVAGRVRIDPDARLRAAWIDGLVDAYNEPLADVVEALRPYSTAVIRLDPSVSEIRVTAVLPLAEPEKALRSLAETIPISLRRFGPWVLAIGHA</sequence>
<proteinExistence type="predicted"/>
<dbReference type="InterPro" id="IPR012373">
    <property type="entry name" value="Ferrdict_sens_TM"/>
</dbReference>
<feature type="domain" description="FecR protein" evidence="1">
    <location>
        <begin position="117"/>
        <end position="208"/>
    </location>
</feature>
<gene>
    <name evidence="3" type="ORF">DES41_107145</name>
</gene>
<name>A0A368XRJ1_9BURK</name>
<evidence type="ECO:0000259" key="2">
    <source>
        <dbReference type="Pfam" id="PF16220"/>
    </source>
</evidence>
<keyword evidence="4" id="KW-1185">Reference proteome</keyword>
<feature type="domain" description="FecR N-terminal" evidence="2">
    <location>
        <begin position="10"/>
        <end position="50"/>
    </location>
</feature>
<protein>
    <submittedName>
        <fullName evidence="3">FecR family protein</fullName>
    </submittedName>
</protein>
<dbReference type="GO" id="GO:0016989">
    <property type="term" value="F:sigma factor antagonist activity"/>
    <property type="evidence" value="ECO:0007669"/>
    <property type="project" value="TreeGrafter"/>
</dbReference>
<dbReference type="RefSeq" id="WP_114470159.1">
    <property type="nucleotide sequence ID" value="NZ_QPJK01000007.1"/>
</dbReference>
<dbReference type="OrthoDB" id="1100567at2"/>
<dbReference type="AlphaFoldDB" id="A0A368XRJ1"/>
<reference evidence="3 4" key="1">
    <citation type="submission" date="2018-07" db="EMBL/GenBank/DDBJ databases">
        <title>Genomic Encyclopedia of Type Strains, Phase IV (KMG-IV): sequencing the most valuable type-strain genomes for metagenomic binning, comparative biology and taxonomic classification.</title>
        <authorList>
            <person name="Goeker M."/>
        </authorList>
    </citation>
    <scope>NUCLEOTIDE SEQUENCE [LARGE SCALE GENOMIC DNA]</scope>
    <source>
        <strain evidence="3 4">DSM 21634</strain>
    </source>
</reference>
<dbReference type="PANTHER" id="PTHR30273:SF2">
    <property type="entry name" value="PROTEIN FECR"/>
    <property type="match status" value="1"/>
</dbReference>
<evidence type="ECO:0000313" key="4">
    <source>
        <dbReference type="Proteomes" id="UP000252884"/>
    </source>
</evidence>
<dbReference type="EMBL" id="QPJK01000007">
    <property type="protein sequence ID" value="RCW68624.1"/>
    <property type="molecule type" value="Genomic_DNA"/>
</dbReference>
<dbReference type="InterPro" id="IPR032623">
    <property type="entry name" value="FecR_N"/>
</dbReference>
<accession>A0A368XRJ1</accession>
<dbReference type="Pfam" id="PF16220">
    <property type="entry name" value="DUF4880"/>
    <property type="match status" value="1"/>
</dbReference>
<dbReference type="Pfam" id="PF04773">
    <property type="entry name" value="FecR"/>
    <property type="match status" value="1"/>
</dbReference>
<dbReference type="PIRSF" id="PIRSF018266">
    <property type="entry name" value="FecR"/>
    <property type="match status" value="1"/>
</dbReference>
<comment type="caution">
    <text evidence="3">The sequence shown here is derived from an EMBL/GenBank/DDBJ whole genome shotgun (WGS) entry which is preliminary data.</text>
</comment>
<organism evidence="3 4">
    <name type="scientific">Pseudorhodoferax soli</name>
    <dbReference type="NCBI Taxonomy" id="545864"/>
    <lineage>
        <taxon>Bacteria</taxon>
        <taxon>Pseudomonadati</taxon>
        <taxon>Pseudomonadota</taxon>
        <taxon>Betaproteobacteria</taxon>
        <taxon>Burkholderiales</taxon>
        <taxon>Comamonadaceae</taxon>
    </lineage>
</organism>
<evidence type="ECO:0000313" key="3">
    <source>
        <dbReference type="EMBL" id="RCW68624.1"/>
    </source>
</evidence>
<dbReference type="Proteomes" id="UP000252884">
    <property type="component" value="Unassembled WGS sequence"/>
</dbReference>
<dbReference type="InterPro" id="IPR006860">
    <property type="entry name" value="FecR"/>
</dbReference>
<dbReference type="PANTHER" id="PTHR30273">
    <property type="entry name" value="PERIPLASMIC SIGNAL SENSOR AND SIGMA FACTOR ACTIVATOR FECR-RELATED"/>
    <property type="match status" value="1"/>
</dbReference>
<dbReference type="Gene3D" id="2.60.120.1440">
    <property type="match status" value="1"/>
</dbReference>
<evidence type="ECO:0000259" key="1">
    <source>
        <dbReference type="Pfam" id="PF04773"/>
    </source>
</evidence>